<dbReference type="InterPro" id="IPR052514">
    <property type="entry name" value="SAM-dependent_MTase"/>
</dbReference>
<dbReference type="NCBIfam" id="TIGR01444">
    <property type="entry name" value="fkbM_fam"/>
    <property type="match status" value="1"/>
</dbReference>
<reference evidence="2 3" key="1">
    <citation type="submission" date="2018-07" db="EMBL/GenBank/DDBJ databases">
        <title>GABA Modulating Bacteria of the Human Gut Microbiota.</title>
        <authorList>
            <person name="Strandwitz P."/>
            <person name="Kim K.H."/>
            <person name="Terekhova D."/>
            <person name="Liu J.K."/>
            <person name="Sharma A."/>
            <person name="Levering J."/>
            <person name="Mcdonald D."/>
            <person name="Dietrich D."/>
            <person name="Ramadhar T.R."/>
            <person name="Lekbua A."/>
            <person name="Mroue N."/>
            <person name="Liston C."/>
            <person name="Stewart E.J."/>
            <person name="Dubin M.J."/>
            <person name="Zengler K."/>
            <person name="Knight R."/>
            <person name="Gilbert J.A."/>
            <person name="Clardy J."/>
            <person name="Lewis K."/>
        </authorList>
    </citation>
    <scope>NUCLEOTIDE SEQUENCE [LARGE SCALE GENOMIC DNA]</scope>
    <source>
        <strain evidence="2 3">KLE1738</strain>
    </source>
</reference>
<dbReference type="AlphaFoldDB" id="A0A3E2B591"/>
<dbReference type="OrthoDB" id="5329963at2"/>
<dbReference type="GeneID" id="97994882"/>
<dbReference type="InterPro" id="IPR029063">
    <property type="entry name" value="SAM-dependent_MTases_sf"/>
</dbReference>
<dbReference type="RefSeq" id="WP_021919434.1">
    <property type="nucleotide sequence ID" value="NZ_CAKXKJ010000001.1"/>
</dbReference>
<organism evidence="2 3">
    <name type="scientific">Evtepia gabavorous</name>
    <dbReference type="NCBI Taxonomy" id="2211183"/>
    <lineage>
        <taxon>Bacteria</taxon>
        <taxon>Bacillati</taxon>
        <taxon>Bacillota</taxon>
        <taxon>Clostridia</taxon>
        <taxon>Eubacteriales</taxon>
        <taxon>Evtepia</taxon>
    </lineage>
</organism>
<feature type="domain" description="Methyltransferase FkbM" evidence="1">
    <location>
        <begin position="137"/>
        <end position="288"/>
    </location>
</feature>
<accession>A0A3E2B591</accession>
<dbReference type="GO" id="GO:0032259">
    <property type="term" value="P:methylation"/>
    <property type="evidence" value="ECO:0007669"/>
    <property type="project" value="UniProtKB-KW"/>
</dbReference>
<proteinExistence type="predicted"/>
<evidence type="ECO:0000259" key="1">
    <source>
        <dbReference type="Pfam" id="PF05050"/>
    </source>
</evidence>
<dbReference type="GO" id="GO:0008168">
    <property type="term" value="F:methyltransferase activity"/>
    <property type="evidence" value="ECO:0007669"/>
    <property type="project" value="UniProtKB-KW"/>
</dbReference>
<dbReference type="PANTHER" id="PTHR34203:SF15">
    <property type="entry name" value="SLL1173 PROTEIN"/>
    <property type="match status" value="1"/>
</dbReference>
<name>A0A3E2B591_9FIRM</name>
<sequence>MNEIDQKFEALAAEIRGLSEKEIYYRIRKHFDQVPREIQKSCMDFFNQFNYWGRLDPEKGVYEEIEEKGQALFAHMEDFVWLYHHLGDYRSKKTLYAILNNWYRYDFTTTAQAKEYLFDDYFDLDLVSCSTEEVVVDLGAFTGDTVLSYLKNYGQDCYKRIYCYEITPKIFALLRKNLEQYRDIEFRMKGVADTEGTMFLVSNQTSASANTLGQERGEEVPVTTLDQDITEPVTLIKADIEGFEQKALEGAKHHILNDHPKLLFSVYHNNEDLWKIPQRIHQISPEYRFYLRFKSSPLYPTEITLFAL</sequence>
<dbReference type="EMBL" id="QQRQ01000004">
    <property type="protein sequence ID" value="RFT07136.1"/>
    <property type="molecule type" value="Genomic_DNA"/>
</dbReference>
<keyword evidence="3" id="KW-1185">Reference proteome</keyword>
<protein>
    <submittedName>
        <fullName evidence="2">FkbM family methyltransferase</fullName>
    </submittedName>
</protein>
<keyword evidence="2" id="KW-0489">Methyltransferase</keyword>
<gene>
    <name evidence="2" type="ORF">DV520_03880</name>
</gene>
<evidence type="ECO:0000313" key="2">
    <source>
        <dbReference type="EMBL" id="RFT07136.1"/>
    </source>
</evidence>
<dbReference type="Gene3D" id="3.40.50.150">
    <property type="entry name" value="Vaccinia Virus protein VP39"/>
    <property type="match status" value="1"/>
</dbReference>
<dbReference type="InterPro" id="IPR006342">
    <property type="entry name" value="FkbM_mtfrase"/>
</dbReference>
<dbReference type="SUPFAM" id="SSF53335">
    <property type="entry name" value="S-adenosyl-L-methionine-dependent methyltransferases"/>
    <property type="match status" value="1"/>
</dbReference>
<comment type="caution">
    <text evidence="2">The sequence shown here is derived from an EMBL/GenBank/DDBJ whole genome shotgun (WGS) entry which is preliminary data.</text>
</comment>
<dbReference type="Pfam" id="PF05050">
    <property type="entry name" value="Methyltransf_21"/>
    <property type="match status" value="1"/>
</dbReference>
<keyword evidence="2" id="KW-0808">Transferase</keyword>
<dbReference type="PANTHER" id="PTHR34203">
    <property type="entry name" value="METHYLTRANSFERASE, FKBM FAMILY PROTEIN"/>
    <property type="match status" value="1"/>
</dbReference>
<evidence type="ECO:0000313" key="3">
    <source>
        <dbReference type="Proteomes" id="UP000260649"/>
    </source>
</evidence>
<dbReference type="Proteomes" id="UP000260649">
    <property type="component" value="Unassembled WGS sequence"/>
</dbReference>